<dbReference type="InterPro" id="IPR001810">
    <property type="entry name" value="F-box_dom"/>
</dbReference>
<evidence type="ECO:0000259" key="2">
    <source>
        <dbReference type="SMART" id="SM00256"/>
    </source>
</evidence>
<feature type="region of interest" description="Disordered" evidence="1">
    <location>
        <begin position="19"/>
        <end position="58"/>
    </location>
</feature>
<dbReference type="OrthoDB" id="1969081at2759"/>
<name>A0A9D4Z4S7_ADICA</name>
<feature type="compositionally biased region" description="Basic and acidic residues" evidence="1">
    <location>
        <begin position="34"/>
        <end position="43"/>
    </location>
</feature>
<dbReference type="AlphaFoldDB" id="A0A9D4Z4S7"/>
<feature type="domain" description="F-box" evidence="2">
    <location>
        <begin position="61"/>
        <end position="101"/>
    </location>
</feature>
<evidence type="ECO:0000313" key="3">
    <source>
        <dbReference type="EMBL" id="KAI5060532.1"/>
    </source>
</evidence>
<dbReference type="InterPro" id="IPR036047">
    <property type="entry name" value="F-box-like_dom_sf"/>
</dbReference>
<evidence type="ECO:0000313" key="4">
    <source>
        <dbReference type="Proteomes" id="UP000886520"/>
    </source>
</evidence>
<accession>A0A9D4Z4S7</accession>
<dbReference type="InterPro" id="IPR050796">
    <property type="entry name" value="SCF_F-box_component"/>
</dbReference>
<gene>
    <name evidence="3" type="ORF">GOP47_0024952</name>
</gene>
<dbReference type="PANTHER" id="PTHR31672">
    <property type="entry name" value="BNACNNG10540D PROTEIN"/>
    <property type="match status" value="1"/>
</dbReference>
<organism evidence="3 4">
    <name type="scientific">Adiantum capillus-veneris</name>
    <name type="common">Maidenhair fern</name>
    <dbReference type="NCBI Taxonomy" id="13818"/>
    <lineage>
        <taxon>Eukaryota</taxon>
        <taxon>Viridiplantae</taxon>
        <taxon>Streptophyta</taxon>
        <taxon>Embryophyta</taxon>
        <taxon>Tracheophyta</taxon>
        <taxon>Polypodiopsida</taxon>
        <taxon>Polypodiidae</taxon>
        <taxon>Polypodiales</taxon>
        <taxon>Pteridineae</taxon>
        <taxon>Pteridaceae</taxon>
        <taxon>Vittarioideae</taxon>
        <taxon>Adiantum</taxon>
    </lineage>
</organism>
<keyword evidence="4" id="KW-1185">Reference proteome</keyword>
<reference evidence="3" key="1">
    <citation type="submission" date="2021-01" db="EMBL/GenBank/DDBJ databases">
        <title>Adiantum capillus-veneris genome.</title>
        <authorList>
            <person name="Fang Y."/>
            <person name="Liao Q."/>
        </authorList>
    </citation>
    <scope>NUCLEOTIDE SEQUENCE</scope>
    <source>
        <strain evidence="3">H3</strain>
        <tissue evidence="3">Leaf</tissue>
    </source>
</reference>
<dbReference type="SMART" id="SM00256">
    <property type="entry name" value="FBOX"/>
    <property type="match status" value="1"/>
</dbReference>
<dbReference type="Proteomes" id="UP000886520">
    <property type="component" value="Chromosome 24"/>
</dbReference>
<sequence>MPTPSLEFLTCLKSQDAHNLQPQRKGGVFPVEGAMEKQSRKPIEPTTQDAGNDDDDDGLPLPAHAHDLILDRLPVRNRRRMWCVCKAWNSFLQSFKSEEIWFVMARPPKYGPRNWRVSSYGHLEWRFRAYSTCSLHKTEEETSELEQKAFFRPPLPNPVLCLTGWPQLLSRGLISAIVRRPDAAESYDFIVFNCLTGSVKVLPPPSLSMQGPNTFYLSMTRNGKDPSCYYILLNTCFLFPTSFEFFESRSACWKEVNNPHLYFKSGKSLRNFVSSHPSSDHLSVVDADFWWLVSSMDDREHCLLAYHGDFFWVGPDHVILGFGVWELQLGGGHLWCLTWLGMLGTPCRWRGLQGSSVASLCIGLASVLSRRPTVIKVPPLVFDMAYCDQIAASGV</sequence>
<dbReference type="Pfam" id="PF00646">
    <property type="entry name" value="F-box"/>
    <property type="match status" value="1"/>
</dbReference>
<proteinExistence type="predicted"/>
<dbReference type="SUPFAM" id="SSF81383">
    <property type="entry name" value="F-box domain"/>
    <property type="match status" value="1"/>
</dbReference>
<protein>
    <recommendedName>
        <fullName evidence="2">F-box domain-containing protein</fullName>
    </recommendedName>
</protein>
<dbReference type="EMBL" id="JABFUD020000024">
    <property type="protein sequence ID" value="KAI5060532.1"/>
    <property type="molecule type" value="Genomic_DNA"/>
</dbReference>
<comment type="caution">
    <text evidence="3">The sequence shown here is derived from an EMBL/GenBank/DDBJ whole genome shotgun (WGS) entry which is preliminary data.</text>
</comment>
<evidence type="ECO:0000256" key="1">
    <source>
        <dbReference type="SAM" id="MobiDB-lite"/>
    </source>
</evidence>